<keyword evidence="5" id="KW-1185">Reference proteome</keyword>
<dbReference type="Proteomes" id="UP001152803">
    <property type="component" value="Unassembled WGS sequence"/>
</dbReference>
<organism evidence="4 5">
    <name type="scientific">Conger conger</name>
    <name type="common">Conger eel</name>
    <name type="synonym">Muraena conger</name>
    <dbReference type="NCBI Taxonomy" id="82655"/>
    <lineage>
        <taxon>Eukaryota</taxon>
        <taxon>Metazoa</taxon>
        <taxon>Chordata</taxon>
        <taxon>Craniata</taxon>
        <taxon>Vertebrata</taxon>
        <taxon>Euteleostomi</taxon>
        <taxon>Actinopterygii</taxon>
        <taxon>Neopterygii</taxon>
        <taxon>Teleostei</taxon>
        <taxon>Anguilliformes</taxon>
        <taxon>Congridae</taxon>
        <taxon>Conger</taxon>
    </lineage>
</organism>
<dbReference type="GO" id="GO:0019815">
    <property type="term" value="C:B cell receptor complex"/>
    <property type="evidence" value="ECO:0007669"/>
    <property type="project" value="TreeGrafter"/>
</dbReference>
<keyword evidence="3" id="KW-0732">Signal</keyword>
<sequence>MIIRSILLLLWCTDITHGNLDAVQLNLDQPLVQQKINEIAKLQCCFMVKFELEPIWVVTTRNGSCRSHFITKPVGLNDRVKRSKGNATTEGLTCHMLEFGKVYVSDMGLYQCLLNHTQLQCPAFTHGTYLQVYKPMRRFLNIGESTKNSILLSEAILLLLCVLVPGIPLLFKKKKLHQHGKKNKGEEENIYEGLNLEDLDSTYHQIQRSQVHSPYQDVDTLAQDIQLEKP</sequence>
<keyword evidence="1" id="KW-0393">Immunoglobulin domain</keyword>
<keyword evidence="2" id="KW-0472">Membrane</keyword>
<proteinExistence type="predicted"/>
<evidence type="ECO:0000256" key="1">
    <source>
        <dbReference type="ARBA" id="ARBA00023319"/>
    </source>
</evidence>
<reference evidence="4" key="1">
    <citation type="journal article" date="2023" name="Science">
        <title>Genome structures resolve the early diversification of teleost fishes.</title>
        <authorList>
            <person name="Parey E."/>
            <person name="Louis A."/>
            <person name="Montfort J."/>
            <person name="Bouchez O."/>
            <person name="Roques C."/>
            <person name="Iampietro C."/>
            <person name="Lluch J."/>
            <person name="Castinel A."/>
            <person name="Donnadieu C."/>
            <person name="Desvignes T."/>
            <person name="Floi Bucao C."/>
            <person name="Jouanno E."/>
            <person name="Wen M."/>
            <person name="Mejri S."/>
            <person name="Dirks R."/>
            <person name="Jansen H."/>
            <person name="Henkel C."/>
            <person name="Chen W.J."/>
            <person name="Zahm M."/>
            <person name="Cabau C."/>
            <person name="Klopp C."/>
            <person name="Thompson A.W."/>
            <person name="Robinson-Rechavi M."/>
            <person name="Braasch I."/>
            <person name="Lecointre G."/>
            <person name="Bobe J."/>
            <person name="Postlethwait J.H."/>
            <person name="Berthelot C."/>
            <person name="Roest Crollius H."/>
            <person name="Guiguen Y."/>
        </authorList>
    </citation>
    <scope>NUCLEOTIDE SEQUENCE</scope>
    <source>
        <strain evidence="4">Concon-B</strain>
    </source>
</reference>
<dbReference type="PANTHER" id="PTHR14334">
    <property type="entry name" value="B-CELL ANTIGEN RECEPTOR COMPLEX-ASSOCIATED PROTEIN"/>
    <property type="match status" value="1"/>
</dbReference>
<protein>
    <recommendedName>
        <fullName evidence="6">B-cell antigen receptor complex-associated protein alpha chain</fullName>
    </recommendedName>
</protein>
<keyword evidence="2" id="KW-1133">Transmembrane helix</keyword>
<evidence type="ECO:0008006" key="6">
    <source>
        <dbReference type="Google" id="ProtNLM"/>
    </source>
</evidence>
<feature type="signal peptide" evidence="3">
    <location>
        <begin position="1"/>
        <end position="18"/>
    </location>
</feature>
<keyword evidence="2" id="KW-0812">Transmembrane</keyword>
<dbReference type="AlphaFoldDB" id="A0A9Q1E158"/>
<dbReference type="EMBL" id="JAFJMO010000001">
    <property type="protein sequence ID" value="KAJ8287708.1"/>
    <property type="molecule type" value="Genomic_DNA"/>
</dbReference>
<dbReference type="GO" id="GO:0050853">
    <property type="term" value="P:B cell receptor signaling pathway"/>
    <property type="evidence" value="ECO:0007669"/>
    <property type="project" value="TreeGrafter"/>
</dbReference>
<evidence type="ECO:0000256" key="3">
    <source>
        <dbReference type="SAM" id="SignalP"/>
    </source>
</evidence>
<dbReference type="GO" id="GO:0030183">
    <property type="term" value="P:B cell differentiation"/>
    <property type="evidence" value="ECO:0007669"/>
    <property type="project" value="TreeGrafter"/>
</dbReference>
<comment type="caution">
    <text evidence="4">The sequence shown here is derived from an EMBL/GenBank/DDBJ whole genome shotgun (WGS) entry which is preliminary data.</text>
</comment>
<accession>A0A9Q1E158</accession>
<gene>
    <name evidence="4" type="ORF">COCON_G00003670</name>
</gene>
<dbReference type="GO" id="GO:0009897">
    <property type="term" value="C:external side of plasma membrane"/>
    <property type="evidence" value="ECO:0007669"/>
    <property type="project" value="TreeGrafter"/>
</dbReference>
<feature type="transmembrane region" description="Helical" evidence="2">
    <location>
        <begin position="150"/>
        <end position="171"/>
    </location>
</feature>
<evidence type="ECO:0000313" key="5">
    <source>
        <dbReference type="Proteomes" id="UP001152803"/>
    </source>
</evidence>
<evidence type="ECO:0000256" key="2">
    <source>
        <dbReference type="SAM" id="Phobius"/>
    </source>
</evidence>
<evidence type="ECO:0000313" key="4">
    <source>
        <dbReference type="EMBL" id="KAJ8287708.1"/>
    </source>
</evidence>
<dbReference type="PANTHER" id="PTHR14334:SF1">
    <property type="entry name" value="B-CELL ANTIGEN RECEPTOR COMPLEX-ASSOCIATED PROTEIN ALPHA CHAIN"/>
    <property type="match status" value="1"/>
</dbReference>
<name>A0A9Q1E158_CONCO</name>
<feature type="chain" id="PRO_5040411319" description="B-cell antigen receptor complex-associated protein alpha chain" evidence="3">
    <location>
        <begin position="19"/>
        <end position="230"/>
    </location>
</feature>
<dbReference type="OrthoDB" id="8915525at2759"/>